<comment type="subcellular location">
    <subcellularLocation>
        <location evidence="1">Cell membrane</location>
        <topology evidence="1">Multi-pass membrane protein</topology>
    </subcellularLocation>
</comment>
<dbReference type="Proteomes" id="UP000094291">
    <property type="component" value="Unassembled WGS sequence"/>
</dbReference>
<dbReference type="Pfam" id="PF00892">
    <property type="entry name" value="EamA"/>
    <property type="match status" value="1"/>
</dbReference>
<feature type="transmembrane region" description="Helical" evidence="8">
    <location>
        <begin position="54"/>
        <end position="74"/>
    </location>
</feature>
<evidence type="ECO:0000256" key="2">
    <source>
        <dbReference type="ARBA" id="ARBA00007362"/>
    </source>
</evidence>
<dbReference type="EMBL" id="MDTQ01000001">
    <property type="protein sequence ID" value="ODC04112.1"/>
    <property type="molecule type" value="Genomic_DNA"/>
</dbReference>
<protein>
    <submittedName>
        <fullName evidence="10">Permease</fullName>
    </submittedName>
</protein>
<comment type="caution">
    <text evidence="10">The sequence shown here is derived from an EMBL/GenBank/DDBJ whole genome shotgun (WGS) entry which is preliminary data.</text>
</comment>
<feature type="transmembrane region" description="Helical" evidence="8">
    <location>
        <begin position="20"/>
        <end position="42"/>
    </location>
</feature>
<gene>
    <name evidence="10" type="ORF">BFW38_11830</name>
</gene>
<dbReference type="SUPFAM" id="SSF103481">
    <property type="entry name" value="Multidrug resistance efflux transporter EmrE"/>
    <property type="match status" value="2"/>
</dbReference>
<organism evidence="10 11">
    <name type="scientific">Terasakiispira papahanaumokuakeensis</name>
    <dbReference type="NCBI Taxonomy" id="197479"/>
    <lineage>
        <taxon>Bacteria</taxon>
        <taxon>Pseudomonadati</taxon>
        <taxon>Pseudomonadota</taxon>
        <taxon>Gammaproteobacteria</taxon>
        <taxon>Oceanospirillales</taxon>
        <taxon>Terasakiispira</taxon>
    </lineage>
</organism>
<feature type="transmembrane region" description="Helical" evidence="8">
    <location>
        <begin position="161"/>
        <end position="181"/>
    </location>
</feature>
<keyword evidence="3" id="KW-0813">Transport</keyword>
<dbReference type="InterPro" id="IPR004626">
    <property type="entry name" value="RarD"/>
</dbReference>
<keyword evidence="5 8" id="KW-0812">Transmembrane</keyword>
<name>A0A1E2VB80_9GAMM</name>
<keyword evidence="11" id="KW-1185">Reference proteome</keyword>
<dbReference type="OrthoDB" id="369870at2"/>
<evidence type="ECO:0000256" key="6">
    <source>
        <dbReference type="ARBA" id="ARBA00022989"/>
    </source>
</evidence>
<dbReference type="GO" id="GO:0005886">
    <property type="term" value="C:plasma membrane"/>
    <property type="evidence" value="ECO:0007669"/>
    <property type="project" value="UniProtKB-SubCell"/>
</dbReference>
<evidence type="ECO:0000313" key="10">
    <source>
        <dbReference type="EMBL" id="ODC04112.1"/>
    </source>
</evidence>
<evidence type="ECO:0000256" key="1">
    <source>
        <dbReference type="ARBA" id="ARBA00004651"/>
    </source>
</evidence>
<feature type="domain" description="EamA" evidence="9">
    <location>
        <begin position="2"/>
        <end position="124"/>
    </location>
</feature>
<feature type="transmembrane region" description="Helical" evidence="8">
    <location>
        <begin position="86"/>
        <end position="103"/>
    </location>
</feature>
<keyword evidence="6 8" id="KW-1133">Transmembrane helix</keyword>
<comment type="similarity">
    <text evidence="2">Belongs to the EamA transporter family.</text>
</comment>
<feature type="transmembrane region" description="Helical" evidence="8">
    <location>
        <begin position="193"/>
        <end position="214"/>
    </location>
</feature>
<evidence type="ECO:0000256" key="8">
    <source>
        <dbReference type="SAM" id="Phobius"/>
    </source>
</evidence>
<reference evidence="10 11" key="1">
    <citation type="submission" date="2016-08" db="EMBL/GenBank/DDBJ databases">
        <authorList>
            <person name="Seilhamer J.J."/>
        </authorList>
    </citation>
    <scope>NUCLEOTIDE SEQUENCE [LARGE SCALE GENOMIC DNA]</scope>
    <source>
        <strain evidence="10 11">PH27A</strain>
    </source>
</reference>
<dbReference type="NCBIfam" id="TIGR00688">
    <property type="entry name" value="rarD"/>
    <property type="match status" value="1"/>
</dbReference>
<feature type="transmembrane region" description="Helical" evidence="8">
    <location>
        <begin position="110"/>
        <end position="127"/>
    </location>
</feature>
<dbReference type="InterPro" id="IPR000620">
    <property type="entry name" value="EamA_dom"/>
</dbReference>
<feature type="transmembrane region" description="Helical" evidence="8">
    <location>
        <begin position="221"/>
        <end position="243"/>
    </location>
</feature>
<feature type="transmembrane region" description="Helical" evidence="8">
    <location>
        <begin position="133"/>
        <end position="149"/>
    </location>
</feature>
<keyword evidence="7 8" id="KW-0472">Membrane</keyword>
<accession>A0A1E2VB80</accession>
<dbReference type="InterPro" id="IPR037185">
    <property type="entry name" value="EmrE-like"/>
</dbReference>
<proteinExistence type="inferred from homology"/>
<evidence type="ECO:0000256" key="3">
    <source>
        <dbReference type="ARBA" id="ARBA00022448"/>
    </source>
</evidence>
<evidence type="ECO:0000259" key="9">
    <source>
        <dbReference type="Pfam" id="PF00892"/>
    </source>
</evidence>
<evidence type="ECO:0000313" key="11">
    <source>
        <dbReference type="Proteomes" id="UP000094291"/>
    </source>
</evidence>
<keyword evidence="4" id="KW-1003">Cell membrane</keyword>
<evidence type="ECO:0000256" key="7">
    <source>
        <dbReference type="ARBA" id="ARBA00023136"/>
    </source>
</evidence>
<feature type="transmembrane region" description="Helical" evidence="8">
    <location>
        <begin position="249"/>
        <end position="270"/>
    </location>
</feature>
<evidence type="ECO:0000256" key="4">
    <source>
        <dbReference type="ARBA" id="ARBA00022475"/>
    </source>
</evidence>
<evidence type="ECO:0000256" key="5">
    <source>
        <dbReference type="ARBA" id="ARBA00022692"/>
    </source>
</evidence>
<sequence>MWGCFPLFFHLLENVSAWEVLVQRIIWALIFMLAILAFTGRLRTFLNHLRSPRTLFWMTLSSLLIAMNWLVFIWGVSQHHVLETSLGYFITPLLSLLLGRIVLGERMHPLQAVAGGIATLAVLFELWELGRLPWISLSLATTFALYGLVRKQQPIEALNGLTLETLVLTPIAIAWILWQMMNGHPLAFGQSPWISSLLIASGTLTAIPLLLFAAATRRLDLNVVGFIMYLNPTLQFLFAVFVFEESYPPQRLITFALIWLAMGFFMAGLWRAHRQRSKPSTHDTVEDSVLD</sequence>
<dbReference type="AlphaFoldDB" id="A0A1E2VB80"/>